<protein>
    <submittedName>
        <fullName evidence="2">Uncharacterized protein</fullName>
    </submittedName>
</protein>
<reference evidence="2" key="2">
    <citation type="submission" date="2023-06" db="EMBL/GenBank/DDBJ databases">
        <authorList>
            <consortium name="Lawrence Berkeley National Laboratory"/>
            <person name="Haridas S."/>
            <person name="Hensen N."/>
            <person name="Bonometti L."/>
            <person name="Westerberg I."/>
            <person name="Brannstrom I.O."/>
            <person name="Guillou S."/>
            <person name="Cros-Aarteil S."/>
            <person name="Calhoun S."/>
            <person name="Kuo A."/>
            <person name="Mondo S."/>
            <person name="Pangilinan J."/>
            <person name="Riley R."/>
            <person name="Labutti K."/>
            <person name="Andreopoulos B."/>
            <person name="Lipzen A."/>
            <person name="Chen C."/>
            <person name="Yanf M."/>
            <person name="Daum C."/>
            <person name="Ng V."/>
            <person name="Clum A."/>
            <person name="Steindorff A."/>
            <person name="Ohm R."/>
            <person name="Martin F."/>
            <person name="Silar P."/>
            <person name="Natvig D."/>
            <person name="Lalanne C."/>
            <person name="Gautier V."/>
            <person name="Ament-Velasquez S.L."/>
            <person name="Kruys A."/>
            <person name="Hutchinson M.I."/>
            <person name="Powell A.J."/>
            <person name="Barry K."/>
            <person name="Miller A.N."/>
            <person name="Grigoriev I.V."/>
            <person name="Debuchy R."/>
            <person name="Gladieux P."/>
            <person name="Thoren M.H."/>
            <person name="Johannesson H."/>
        </authorList>
    </citation>
    <scope>NUCLEOTIDE SEQUENCE</scope>
    <source>
        <strain evidence="2">CBS 958.72</strain>
    </source>
</reference>
<dbReference type="Proteomes" id="UP001287356">
    <property type="component" value="Unassembled WGS sequence"/>
</dbReference>
<organism evidence="2 3">
    <name type="scientific">Lasiosphaeria ovina</name>
    <dbReference type="NCBI Taxonomy" id="92902"/>
    <lineage>
        <taxon>Eukaryota</taxon>
        <taxon>Fungi</taxon>
        <taxon>Dikarya</taxon>
        <taxon>Ascomycota</taxon>
        <taxon>Pezizomycotina</taxon>
        <taxon>Sordariomycetes</taxon>
        <taxon>Sordariomycetidae</taxon>
        <taxon>Sordariales</taxon>
        <taxon>Lasiosphaeriaceae</taxon>
        <taxon>Lasiosphaeria</taxon>
    </lineage>
</organism>
<reference evidence="2" key="1">
    <citation type="journal article" date="2023" name="Mol. Phylogenet. Evol.">
        <title>Genome-scale phylogeny and comparative genomics of the fungal order Sordariales.</title>
        <authorList>
            <person name="Hensen N."/>
            <person name="Bonometti L."/>
            <person name="Westerberg I."/>
            <person name="Brannstrom I.O."/>
            <person name="Guillou S."/>
            <person name="Cros-Aarteil S."/>
            <person name="Calhoun S."/>
            <person name="Haridas S."/>
            <person name="Kuo A."/>
            <person name="Mondo S."/>
            <person name="Pangilinan J."/>
            <person name="Riley R."/>
            <person name="LaButti K."/>
            <person name="Andreopoulos B."/>
            <person name="Lipzen A."/>
            <person name="Chen C."/>
            <person name="Yan M."/>
            <person name="Daum C."/>
            <person name="Ng V."/>
            <person name="Clum A."/>
            <person name="Steindorff A."/>
            <person name="Ohm R.A."/>
            <person name="Martin F."/>
            <person name="Silar P."/>
            <person name="Natvig D.O."/>
            <person name="Lalanne C."/>
            <person name="Gautier V."/>
            <person name="Ament-Velasquez S.L."/>
            <person name="Kruys A."/>
            <person name="Hutchinson M.I."/>
            <person name="Powell A.J."/>
            <person name="Barry K."/>
            <person name="Miller A.N."/>
            <person name="Grigoriev I.V."/>
            <person name="Debuchy R."/>
            <person name="Gladieux P."/>
            <person name="Hiltunen Thoren M."/>
            <person name="Johannesson H."/>
        </authorList>
    </citation>
    <scope>NUCLEOTIDE SEQUENCE</scope>
    <source>
        <strain evidence="2">CBS 958.72</strain>
    </source>
</reference>
<comment type="caution">
    <text evidence="2">The sequence shown here is derived from an EMBL/GenBank/DDBJ whole genome shotgun (WGS) entry which is preliminary data.</text>
</comment>
<gene>
    <name evidence="2" type="ORF">B0T24DRAFT_140076</name>
    <name evidence="1" type="ORF">B0T24DRAFT_201361</name>
</gene>
<dbReference type="AlphaFoldDB" id="A0AAE0KM85"/>
<evidence type="ECO:0000313" key="3">
    <source>
        <dbReference type="Proteomes" id="UP001287356"/>
    </source>
</evidence>
<sequence length="204" mass="22881">MPLLGQNAKYGYPPLFWPPRAATLGTLHYMRVVCFPGLPSQSRWQLRHQSIPFDPSCSALTIRFVYFLFGLRCWRCHGLLLRPSCLVSCAPLFAPLGLFVLLFGSQHKVPNSPSVIAALAQPGEFRLSGTPRRLLCLDYTSLHIAVSNHKTFSYCRQTILAFATSTSTRPWAVTLKPFMCHTLPLVNQRRPPREPTSPLLSISS</sequence>
<evidence type="ECO:0000313" key="2">
    <source>
        <dbReference type="EMBL" id="KAK3378812.1"/>
    </source>
</evidence>
<evidence type="ECO:0000313" key="1">
    <source>
        <dbReference type="EMBL" id="KAK3358254.1"/>
    </source>
</evidence>
<accession>A0AAE0KM85</accession>
<proteinExistence type="predicted"/>
<dbReference type="EMBL" id="JAULSN010000002">
    <property type="protein sequence ID" value="KAK3378812.1"/>
    <property type="molecule type" value="Genomic_DNA"/>
</dbReference>
<name>A0AAE0KM85_9PEZI</name>
<keyword evidence="3" id="KW-1185">Reference proteome</keyword>
<dbReference type="EMBL" id="JAULSN010000028">
    <property type="protein sequence ID" value="KAK3358254.1"/>
    <property type="molecule type" value="Genomic_DNA"/>
</dbReference>